<dbReference type="PANTHER" id="PTHR47999:SF91">
    <property type="entry name" value="TRANSCRIPTION FACTOR MYB111"/>
    <property type="match status" value="1"/>
</dbReference>
<keyword evidence="3" id="KW-0238">DNA-binding</keyword>
<dbReference type="Proteomes" id="UP000325081">
    <property type="component" value="Unassembled WGS sequence"/>
</dbReference>
<evidence type="ECO:0000259" key="8">
    <source>
        <dbReference type="PROSITE" id="PS51294"/>
    </source>
</evidence>
<sequence>MGRAPCCEKTGLNRGKWTEEEDDKLINYIKINGEGSWRSLPKNAGLLRCGKSCRLRWINYLRADLKRGNFTTDEEETIVKLHKSLGNRWSLIASYLPGRTDNEIKNYWNSHLSRRIYSFRSIANSPSPLSPADIIKMAKTAKKKPTGRPIPPKRSKNTARKQKRAPGQELGPARINKVTTNVAGPPQMSRPGPKTSSGPEESGPDAEQKSESPIKSSSIEGTEGGEWAFAAFMAEVSGPLWEEEIDEEALMNFEKFLEESDVTVGPEGGILPINDDVTEKNIVASEIESLYACSTSPVASYFDDQMFSWDDGGDVFGDIVSSIWSEEEEDIRIWS</sequence>
<dbReference type="GO" id="GO:0003677">
    <property type="term" value="F:DNA binding"/>
    <property type="evidence" value="ECO:0007669"/>
    <property type="project" value="UniProtKB-KW"/>
</dbReference>
<dbReference type="Pfam" id="PF00249">
    <property type="entry name" value="Myb_DNA-binding"/>
    <property type="match status" value="2"/>
</dbReference>
<feature type="domain" description="Myb-like" evidence="7">
    <location>
        <begin position="9"/>
        <end position="61"/>
    </location>
</feature>
<accession>A0A5A7P516</accession>
<keyword evidence="4" id="KW-0804">Transcription</keyword>
<evidence type="ECO:0000256" key="4">
    <source>
        <dbReference type="ARBA" id="ARBA00023163"/>
    </source>
</evidence>
<name>A0A5A7P516_STRAF</name>
<dbReference type="CDD" id="cd00167">
    <property type="entry name" value="SANT"/>
    <property type="match status" value="2"/>
</dbReference>
<evidence type="ECO:0000256" key="2">
    <source>
        <dbReference type="ARBA" id="ARBA00023015"/>
    </source>
</evidence>
<comment type="caution">
    <text evidence="9">The sequence shown here is derived from an EMBL/GenBank/DDBJ whole genome shotgun (WGS) entry which is preliminary data.</text>
</comment>
<feature type="compositionally biased region" description="Basic residues" evidence="6">
    <location>
        <begin position="139"/>
        <end position="164"/>
    </location>
</feature>
<proteinExistence type="predicted"/>
<dbReference type="InterPro" id="IPR009057">
    <property type="entry name" value="Homeodomain-like_sf"/>
</dbReference>
<dbReference type="AlphaFoldDB" id="A0A5A7P516"/>
<evidence type="ECO:0000256" key="1">
    <source>
        <dbReference type="ARBA" id="ARBA00004123"/>
    </source>
</evidence>
<evidence type="ECO:0000259" key="7">
    <source>
        <dbReference type="PROSITE" id="PS50090"/>
    </source>
</evidence>
<protein>
    <submittedName>
        <fullName evidence="9">Myb domain protein 111</fullName>
    </submittedName>
</protein>
<organism evidence="9 10">
    <name type="scientific">Striga asiatica</name>
    <name type="common">Asiatic witchweed</name>
    <name type="synonym">Buchnera asiatica</name>
    <dbReference type="NCBI Taxonomy" id="4170"/>
    <lineage>
        <taxon>Eukaryota</taxon>
        <taxon>Viridiplantae</taxon>
        <taxon>Streptophyta</taxon>
        <taxon>Embryophyta</taxon>
        <taxon>Tracheophyta</taxon>
        <taxon>Spermatophyta</taxon>
        <taxon>Magnoliopsida</taxon>
        <taxon>eudicotyledons</taxon>
        <taxon>Gunneridae</taxon>
        <taxon>Pentapetalae</taxon>
        <taxon>asterids</taxon>
        <taxon>lamiids</taxon>
        <taxon>Lamiales</taxon>
        <taxon>Orobanchaceae</taxon>
        <taxon>Buchnereae</taxon>
        <taxon>Striga</taxon>
    </lineage>
</organism>
<feature type="domain" description="HTH myb-type" evidence="8">
    <location>
        <begin position="9"/>
        <end position="61"/>
    </location>
</feature>
<dbReference type="EMBL" id="BKCP01002113">
    <property type="protein sequence ID" value="GER27654.1"/>
    <property type="molecule type" value="Genomic_DNA"/>
</dbReference>
<feature type="domain" description="Myb-like" evidence="7">
    <location>
        <begin position="62"/>
        <end position="112"/>
    </location>
</feature>
<dbReference type="PROSITE" id="PS50090">
    <property type="entry name" value="MYB_LIKE"/>
    <property type="match status" value="2"/>
</dbReference>
<evidence type="ECO:0000313" key="10">
    <source>
        <dbReference type="Proteomes" id="UP000325081"/>
    </source>
</evidence>
<dbReference type="OrthoDB" id="2143914at2759"/>
<dbReference type="SMART" id="SM00717">
    <property type="entry name" value="SANT"/>
    <property type="match status" value="2"/>
</dbReference>
<dbReference type="InterPro" id="IPR015495">
    <property type="entry name" value="Myb_TF_plants"/>
</dbReference>
<dbReference type="InterPro" id="IPR017930">
    <property type="entry name" value="Myb_dom"/>
</dbReference>
<dbReference type="Gene3D" id="1.10.10.60">
    <property type="entry name" value="Homeodomain-like"/>
    <property type="match status" value="2"/>
</dbReference>
<dbReference type="PROSITE" id="PS51294">
    <property type="entry name" value="HTH_MYB"/>
    <property type="match status" value="2"/>
</dbReference>
<dbReference type="InterPro" id="IPR001005">
    <property type="entry name" value="SANT/Myb"/>
</dbReference>
<comment type="subcellular location">
    <subcellularLocation>
        <location evidence="1">Nucleus</location>
    </subcellularLocation>
</comment>
<dbReference type="SUPFAM" id="SSF46689">
    <property type="entry name" value="Homeodomain-like"/>
    <property type="match status" value="1"/>
</dbReference>
<keyword evidence="2" id="KW-0805">Transcription regulation</keyword>
<keyword evidence="10" id="KW-1185">Reference proteome</keyword>
<evidence type="ECO:0000256" key="3">
    <source>
        <dbReference type="ARBA" id="ARBA00023125"/>
    </source>
</evidence>
<evidence type="ECO:0000313" key="9">
    <source>
        <dbReference type="EMBL" id="GER27654.1"/>
    </source>
</evidence>
<feature type="domain" description="HTH myb-type" evidence="8">
    <location>
        <begin position="62"/>
        <end position="116"/>
    </location>
</feature>
<evidence type="ECO:0000256" key="6">
    <source>
        <dbReference type="SAM" id="MobiDB-lite"/>
    </source>
</evidence>
<evidence type="ECO:0000256" key="5">
    <source>
        <dbReference type="ARBA" id="ARBA00023242"/>
    </source>
</evidence>
<reference evidence="10" key="1">
    <citation type="journal article" date="2019" name="Curr. Biol.">
        <title>Genome Sequence of Striga asiatica Provides Insight into the Evolution of Plant Parasitism.</title>
        <authorList>
            <person name="Yoshida S."/>
            <person name="Kim S."/>
            <person name="Wafula E.K."/>
            <person name="Tanskanen J."/>
            <person name="Kim Y.M."/>
            <person name="Honaas L."/>
            <person name="Yang Z."/>
            <person name="Spallek T."/>
            <person name="Conn C.E."/>
            <person name="Ichihashi Y."/>
            <person name="Cheong K."/>
            <person name="Cui S."/>
            <person name="Der J.P."/>
            <person name="Gundlach H."/>
            <person name="Jiao Y."/>
            <person name="Hori C."/>
            <person name="Ishida J.K."/>
            <person name="Kasahara H."/>
            <person name="Kiba T."/>
            <person name="Kim M.S."/>
            <person name="Koo N."/>
            <person name="Laohavisit A."/>
            <person name="Lee Y.H."/>
            <person name="Lumba S."/>
            <person name="McCourt P."/>
            <person name="Mortimer J.C."/>
            <person name="Mutuku J.M."/>
            <person name="Nomura T."/>
            <person name="Sasaki-Sekimoto Y."/>
            <person name="Seto Y."/>
            <person name="Wang Y."/>
            <person name="Wakatake T."/>
            <person name="Sakakibara H."/>
            <person name="Demura T."/>
            <person name="Yamaguchi S."/>
            <person name="Yoneyama K."/>
            <person name="Manabe R.I."/>
            <person name="Nelson D.C."/>
            <person name="Schulman A.H."/>
            <person name="Timko M.P."/>
            <person name="dePamphilis C.W."/>
            <person name="Choi D."/>
            <person name="Shirasu K."/>
        </authorList>
    </citation>
    <scope>NUCLEOTIDE SEQUENCE [LARGE SCALE GENOMIC DNA]</scope>
    <source>
        <strain evidence="10">cv. UVA1</strain>
    </source>
</reference>
<dbReference type="PANTHER" id="PTHR47999">
    <property type="entry name" value="TRANSCRIPTION FACTOR MYB8-RELATED-RELATED"/>
    <property type="match status" value="1"/>
</dbReference>
<dbReference type="FunFam" id="1.10.10.60:FF:000121">
    <property type="entry name" value="Myb transcription factor"/>
    <property type="match status" value="1"/>
</dbReference>
<keyword evidence="5" id="KW-0539">Nucleus</keyword>
<gene>
    <name evidence="9" type="ORF">STAS_03379</name>
</gene>
<dbReference type="GO" id="GO:0005634">
    <property type="term" value="C:nucleus"/>
    <property type="evidence" value="ECO:0007669"/>
    <property type="project" value="UniProtKB-SubCell"/>
</dbReference>
<feature type="region of interest" description="Disordered" evidence="6">
    <location>
        <begin position="139"/>
        <end position="220"/>
    </location>
</feature>